<dbReference type="EMBL" id="CP063845">
    <property type="protein sequence ID" value="UFP94294.1"/>
    <property type="molecule type" value="Genomic_DNA"/>
</dbReference>
<accession>A0ABY3PL47</accession>
<name>A0ABY3PL47_9CYAN</name>
<organism evidence="3 4">
    <name type="scientific">Gloeobacter morelensis MG652769</name>
    <dbReference type="NCBI Taxonomy" id="2781736"/>
    <lineage>
        <taxon>Bacteria</taxon>
        <taxon>Bacillati</taxon>
        <taxon>Cyanobacteriota</taxon>
        <taxon>Cyanophyceae</taxon>
        <taxon>Gloeobacterales</taxon>
        <taxon>Gloeobacteraceae</taxon>
        <taxon>Gloeobacter</taxon>
        <taxon>Gloeobacter morelensis</taxon>
    </lineage>
</organism>
<feature type="region of interest" description="Disordered" evidence="1">
    <location>
        <begin position="18"/>
        <end position="89"/>
    </location>
</feature>
<evidence type="ECO:0000313" key="3">
    <source>
        <dbReference type="EMBL" id="UFP94294.1"/>
    </source>
</evidence>
<reference evidence="3 4" key="1">
    <citation type="journal article" date="2021" name="Genome Biol. Evol.">
        <title>Complete Genome Sequencing of a Novel Gloeobacter Species from a Waterfall Cave in Mexico.</title>
        <authorList>
            <person name="Saw J.H."/>
            <person name="Cardona T."/>
            <person name="Montejano G."/>
        </authorList>
    </citation>
    <scope>NUCLEOTIDE SEQUENCE [LARGE SCALE GENOMIC DNA]</scope>
    <source>
        <strain evidence="3">MG652769</strain>
    </source>
</reference>
<protein>
    <submittedName>
        <fullName evidence="3">Uncharacterized protein</fullName>
    </submittedName>
</protein>
<feature type="compositionally biased region" description="Polar residues" evidence="1">
    <location>
        <begin position="22"/>
        <end position="41"/>
    </location>
</feature>
<keyword evidence="2" id="KW-0732">Signal</keyword>
<feature type="signal peptide" evidence="2">
    <location>
        <begin position="1"/>
        <end position="23"/>
    </location>
</feature>
<feature type="chain" id="PRO_5045070707" evidence="2">
    <location>
        <begin position="24"/>
        <end position="89"/>
    </location>
</feature>
<evidence type="ECO:0000256" key="2">
    <source>
        <dbReference type="SAM" id="SignalP"/>
    </source>
</evidence>
<keyword evidence="4" id="KW-1185">Reference proteome</keyword>
<gene>
    <name evidence="3" type="ORF">ISF26_21490</name>
</gene>
<feature type="compositionally biased region" description="Basic and acidic residues" evidence="1">
    <location>
        <begin position="42"/>
        <end position="89"/>
    </location>
</feature>
<sequence length="89" mass="9796">MRKFVALLAGVALIGSFAPQAMAQTGSMEKTESKTGAQTKTTTKEDSNSMGEMRERQVESDKRAKTQRSEAGKETREKTSEVNKEVEKP</sequence>
<proteinExistence type="predicted"/>
<evidence type="ECO:0000313" key="4">
    <source>
        <dbReference type="Proteomes" id="UP001054846"/>
    </source>
</evidence>
<dbReference type="Proteomes" id="UP001054846">
    <property type="component" value="Chromosome"/>
</dbReference>
<evidence type="ECO:0000256" key="1">
    <source>
        <dbReference type="SAM" id="MobiDB-lite"/>
    </source>
</evidence>
<dbReference type="RefSeq" id="WP_230841353.1">
    <property type="nucleotide sequence ID" value="NZ_CP063845.1"/>
</dbReference>